<feature type="transmembrane region" description="Helical" evidence="2">
    <location>
        <begin position="129"/>
        <end position="151"/>
    </location>
</feature>
<dbReference type="InterPro" id="IPR034804">
    <property type="entry name" value="SQR/QFR_C/D"/>
</dbReference>
<evidence type="ECO:0000313" key="3">
    <source>
        <dbReference type="EMBL" id="GES03031.1"/>
    </source>
</evidence>
<dbReference type="SUPFAM" id="SSF81343">
    <property type="entry name" value="Fumarate reductase respiratory complex transmembrane subunits"/>
    <property type="match status" value="1"/>
</dbReference>
<sequence length="245" mass="25992">MTAIIERGAATAPVAQSEPPRRRPGFFGSSNGQKAVMAVTGAVLVLFLAGHMVGNLKTFAGAEAFNGYAAWLREVGYPLLPKRGLLTLVEVVLLAAIVLHIWSAVALARRARAARPVKYAARRKSQAGGYVVHVMRWGGLTVALFVAYHLLDLTFGVANPAGGAASPYQRMVEGFAPGRWYVTVFYAVAVVMVGLHLRHGLWSAFQTLGLARGRRGLQGAAGLLSAVLVLGFLSVPFAIMIGAVK</sequence>
<dbReference type="Gene3D" id="1.20.1300.10">
    <property type="entry name" value="Fumarate reductase/succinate dehydrogenase, transmembrane subunit"/>
    <property type="match status" value="1"/>
</dbReference>
<gene>
    <name evidence="3" type="ORF">Acor_50970</name>
</gene>
<keyword evidence="4" id="KW-1185">Reference proteome</keyword>
<evidence type="ECO:0000313" key="4">
    <source>
        <dbReference type="Proteomes" id="UP000334990"/>
    </source>
</evidence>
<dbReference type="CDD" id="cd03498">
    <property type="entry name" value="SQR_TypeB_2_TM"/>
    <property type="match status" value="1"/>
</dbReference>
<dbReference type="OrthoDB" id="9788081at2"/>
<evidence type="ECO:0000256" key="2">
    <source>
        <dbReference type="SAM" id="Phobius"/>
    </source>
</evidence>
<comment type="caution">
    <text evidence="3">The sequence shown here is derived from an EMBL/GenBank/DDBJ whole genome shotgun (WGS) entry which is preliminary data.</text>
</comment>
<feature type="transmembrane region" description="Helical" evidence="2">
    <location>
        <begin position="180"/>
        <end position="198"/>
    </location>
</feature>
<name>A0A5M3W757_9ACTN</name>
<dbReference type="InterPro" id="IPR011138">
    <property type="entry name" value="Cytochrome_b-558"/>
</dbReference>
<dbReference type="AlphaFoldDB" id="A0A5M3W757"/>
<feature type="transmembrane region" description="Helical" evidence="2">
    <location>
        <begin position="35"/>
        <end position="53"/>
    </location>
</feature>
<organism evidence="3 4">
    <name type="scientific">Acrocarpospora corrugata</name>
    <dbReference type="NCBI Taxonomy" id="35763"/>
    <lineage>
        <taxon>Bacteria</taxon>
        <taxon>Bacillati</taxon>
        <taxon>Actinomycetota</taxon>
        <taxon>Actinomycetes</taxon>
        <taxon>Streptosporangiales</taxon>
        <taxon>Streptosporangiaceae</taxon>
        <taxon>Acrocarpospora</taxon>
    </lineage>
</organism>
<feature type="transmembrane region" description="Helical" evidence="2">
    <location>
        <begin position="85"/>
        <end position="108"/>
    </location>
</feature>
<proteinExistence type="predicted"/>
<feature type="transmembrane region" description="Helical" evidence="2">
    <location>
        <begin position="219"/>
        <end position="244"/>
    </location>
</feature>
<dbReference type="EMBL" id="BLAD01000064">
    <property type="protein sequence ID" value="GES03031.1"/>
    <property type="molecule type" value="Genomic_DNA"/>
</dbReference>
<evidence type="ECO:0000256" key="1">
    <source>
        <dbReference type="SAM" id="MobiDB-lite"/>
    </source>
</evidence>
<feature type="region of interest" description="Disordered" evidence="1">
    <location>
        <begin position="1"/>
        <end position="26"/>
    </location>
</feature>
<dbReference type="GO" id="GO:0016020">
    <property type="term" value="C:membrane"/>
    <property type="evidence" value="ECO:0007669"/>
    <property type="project" value="InterPro"/>
</dbReference>
<dbReference type="RefSeq" id="WP_155339217.1">
    <property type="nucleotide sequence ID" value="NZ_BAAABN010000035.1"/>
</dbReference>
<keyword evidence="2" id="KW-0812">Transmembrane</keyword>
<keyword evidence="2" id="KW-1133">Transmembrane helix</keyword>
<accession>A0A5M3W757</accession>
<dbReference type="Proteomes" id="UP000334990">
    <property type="component" value="Unassembled WGS sequence"/>
</dbReference>
<protein>
    <submittedName>
        <fullName evidence="3">Succinate dehydrogenase</fullName>
    </submittedName>
</protein>
<dbReference type="NCBIfam" id="TIGR02046">
    <property type="entry name" value="sdhC_b558_fam"/>
    <property type="match status" value="1"/>
</dbReference>
<reference evidence="3 4" key="1">
    <citation type="submission" date="2019-10" db="EMBL/GenBank/DDBJ databases">
        <title>Whole genome shotgun sequence of Acrocarpospora corrugata NBRC 13972.</title>
        <authorList>
            <person name="Ichikawa N."/>
            <person name="Kimura A."/>
            <person name="Kitahashi Y."/>
            <person name="Komaki H."/>
            <person name="Oguchi A."/>
        </authorList>
    </citation>
    <scope>NUCLEOTIDE SEQUENCE [LARGE SCALE GENOMIC DNA]</scope>
    <source>
        <strain evidence="3 4">NBRC 13972</strain>
    </source>
</reference>
<keyword evidence="2" id="KW-0472">Membrane</keyword>